<dbReference type="RefSeq" id="WP_268045200.1">
    <property type="nucleotide sequence ID" value="NZ_CP104064.1"/>
</dbReference>
<keyword evidence="3" id="KW-1185">Reference proteome</keyword>
<evidence type="ECO:0000256" key="1">
    <source>
        <dbReference type="SAM" id="MobiDB-lite"/>
    </source>
</evidence>
<name>A0ABY6Z585_9BACL</name>
<accession>A0ABY6Z585</accession>
<feature type="region of interest" description="Disordered" evidence="1">
    <location>
        <begin position="1"/>
        <end position="35"/>
    </location>
</feature>
<evidence type="ECO:0000313" key="3">
    <source>
        <dbReference type="Proteomes" id="UP001164803"/>
    </source>
</evidence>
<gene>
    <name evidence="2" type="ORF">NZD86_04000</name>
</gene>
<evidence type="ECO:0008006" key="4">
    <source>
        <dbReference type="Google" id="ProtNLM"/>
    </source>
</evidence>
<reference evidence="2" key="1">
    <citation type="submission" date="2022-08" db="EMBL/GenBank/DDBJ databases">
        <title>Alicyclobacillus dauci DSM2870, complete genome.</title>
        <authorList>
            <person name="Wang Q."/>
            <person name="Cai R."/>
            <person name="Wang Z."/>
        </authorList>
    </citation>
    <scope>NUCLEOTIDE SEQUENCE</scope>
    <source>
        <strain evidence="2">DSM 28700</strain>
    </source>
</reference>
<protein>
    <recommendedName>
        <fullName evidence="4">Anti-sigma-28 factor, FlgM family</fullName>
    </recommendedName>
</protein>
<sequence>MNVSDSIQGKGGAYPYQQGNQNVRNDGEPATTPAVDLSKSARLDALKARMQSGEPINLNRLADSMLKKGAFIDVQA</sequence>
<evidence type="ECO:0000313" key="2">
    <source>
        <dbReference type="EMBL" id="WAH37683.1"/>
    </source>
</evidence>
<dbReference type="Proteomes" id="UP001164803">
    <property type="component" value="Chromosome"/>
</dbReference>
<organism evidence="2 3">
    <name type="scientific">Alicyclobacillus dauci</name>
    <dbReference type="NCBI Taxonomy" id="1475485"/>
    <lineage>
        <taxon>Bacteria</taxon>
        <taxon>Bacillati</taxon>
        <taxon>Bacillota</taxon>
        <taxon>Bacilli</taxon>
        <taxon>Bacillales</taxon>
        <taxon>Alicyclobacillaceae</taxon>
        <taxon>Alicyclobacillus</taxon>
    </lineage>
</organism>
<dbReference type="EMBL" id="CP104064">
    <property type="protein sequence ID" value="WAH37683.1"/>
    <property type="molecule type" value="Genomic_DNA"/>
</dbReference>
<proteinExistence type="predicted"/>